<organism evidence="2 3">
    <name type="scientific">Colletotrichum godetiae</name>
    <dbReference type="NCBI Taxonomy" id="1209918"/>
    <lineage>
        <taxon>Eukaryota</taxon>
        <taxon>Fungi</taxon>
        <taxon>Dikarya</taxon>
        <taxon>Ascomycota</taxon>
        <taxon>Pezizomycotina</taxon>
        <taxon>Sordariomycetes</taxon>
        <taxon>Hypocreomycetidae</taxon>
        <taxon>Glomerellales</taxon>
        <taxon>Glomerellaceae</taxon>
        <taxon>Colletotrichum</taxon>
        <taxon>Colletotrichum acutatum species complex</taxon>
    </lineage>
</organism>
<dbReference type="EMBL" id="JAHMHR010000080">
    <property type="protein sequence ID" value="KAK1658022.1"/>
    <property type="molecule type" value="Genomic_DNA"/>
</dbReference>
<accession>A0AAJ0ENX7</accession>
<sequence>MAPARRKIPPHQSPAAPDRRASLRQGVAHAQGKNLERDSPTPVRSSVAIPSVEADEKEDEDEYEDEDEGEDEDGDEDEVEDEDEEGFSIHSEGEQSGKKEGHDQTPPQTELGPREAKVFVKGALASMPKAERNSMINEALATFTSIKSATSQLVHVAYDQERYKKQQEYLESQLDEAWGDKEG</sequence>
<gene>
    <name evidence="2" type="ORF">BDP55DRAFT_734447</name>
</gene>
<keyword evidence="3" id="KW-1185">Reference proteome</keyword>
<dbReference type="AlphaFoldDB" id="A0AAJ0ENX7"/>
<protein>
    <submittedName>
        <fullName evidence="2">Uncharacterized protein</fullName>
    </submittedName>
</protein>
<dbReference type="GeneID" id="85464732"/>
<feature type="compositionally biased region" description="Acidic residues" evidence="1">
    <location>
        <begin position="53"/>
        <end position="86"/>
    </location>
</feature>
<comment type="caution">
    <text evidence="2">The sequence shown here is derived from an EMBL/GenBank/DDBJ whole genome shotgun (WGS) entry which is preliminary data.</text>
</comment>
<dbReference type="RefSeq" id="XP_060422786.1">
    <property type="nucleotide sequence ID" value="XM_060580206.1"/>
</dbReference>
<name>A0AAJ0ENX7_9PEZI</name>
<dbReference type="Proteomes" id="UP001224890">
    <property type="component" value="Unassembled WGS sequence"/>
</dbReference>
<feature type="compositionally biased region" description="Basic and acidic residues" evidence="1">
    <location>
        <begin position="91"/>
        <end position="103"/>
    </location>
</feature>
<feature type="region of interest" description="Disordered" evidence="1">
    <location>
        <begin position="1"/>
        <end position="115"/>
    </location>
</feature>
<evidence type="ECO:0000256" key="1">
    <source>
        <dbReference type="SAM" id="MobiDB-lite"/>
    </source>
</evidence>
<evidence type="ECO:0000313" key="3">
    <source>
        <dbReference type="Proteomes" id="UP001224890"/>
    </source>
</evidence>
<reference evidence="2" key="1">
    <citation type="submission" date="2021-06" db="EMBL/GenBank/DDBJ databases">
        <title>Comparative genomics, transcriptomics and evolutionary studies reveal genomic signatures of adaptation to plant cell wall in hemibiotrophic fungi.</title>
        <authorList>
            <consortium name="DOE Joint Genome Institute"/>
            <person name="Baroncelli R."/>
            <person name="Diaz J.F."/>
            <person name="Benocci T."/>
            <person name="Peng M."/>
            <person name="Battaglia E."/>
            <person name="Haridas S."/>
            <person name="Andreopoulos W."/>
            <person name="Labutti K."/>
            <person name="Pangilinan J."/>
            <person name="Floch G.L."/>
            <person name="Makela M.R."/>
            <person name="Henrissat B."/>
            <person name="Grigoriev I.V."/>
            <person name="Crouch J.A."/>
            <person name="De Vries R.P."/>
            <person name="Sukno S.A."/>
            <person name="Thon M.R."/>
        </authorList>
    </citation>
    <scope>NUCLEOTIDE SEQUENCE</scope>
    <source>
        <strain evidence="2">CBS 193.32</strain>
    </source>
</reference>
<proteinExistence type="predicted"/>
<evidence type="ECO:0000313" key="2">
    <source>
        <dbReference type="EMBL" id="KAK1658022.1"/>
    </source>
</evidence>